<evidence type="ECO:0000256" key="6">
    <source>
        <dbReference type="ARBA" id="ARBA00023242"/>
    </source>
</evidence>
<evidence type="ECO:0000256" key="4">
    <source>
        <dbReference type="ARBA" id="ARBA00022771"/>
    </source>
</evidence>
<evidence type="ECO:0000256" key="5">
    <source>
        <dbReference type="ARBA" id="ARBA00022833"/>
    </source>
</evidence>
<keyword evidence="4 7" id="KW-0863">Zinc-finger</keyword>
<evidence type="ECO:0000256" key="7">
    <source>
        <dbReference type="PROSITE-ProRule" id="PRU00042"/>
    </source>
</evidence>
<dbReference type="PROSITE" id="PS00028">
    <property type="entry name" value="ZINC_FINGER_C2H2_1"/>
    <property type="match status" value="2"/>
</dbReference>
<sequence length="432" mass="47821">MPRRQSQKTSSVLHGGAGGRESRSVLLLGEANFSFALALRLLLERPAAPTATSAKDLEQQRAVEELFTEQLTSVSQYLHLPCELCQQTRITASCYEAHGELTEKYPESVGILSRLAPLGVEVRFSVNAWDLKTSFGDQVWDVIAWNHPHLGTEDFKLHRFLLAHFFAAVTEHLVPDGRVVLTLLEGQEKRWEILEQAARHGFALLRDPVLFSAAAFPGYESKRNSTGRSFKNLPTQRMAPGSMRSWTYHLQLHADKAPISMPSASPTKVLKLTSTCEFCGKGFSSAQGLKTHTRQVHELKKYGDRTGPAKAFACEVCDRTFSDAEALQQHRAAAHGTSTAPTARPRSVEGGYSLRSCKVCGMSLPLGMSMAAHLEALKPCGDLPYACVCGRAFVELRAVEQHQRSCKQHLEGQHSRRWVALLARLSQRCCGR</sequence>
<dbReference type="PROSITE" id="PS50157">
    <property type="entry name" value="ZINC_FINGER_C2H2_2"/>
    <property type="match status" value="2"/>
</dbReference>
<keyword evidence="6" id="KW-0539">Nucleus</keyword>
<dbReference type="InterPro" id="IPR013087">
    <property type="entry name" value="Znf_C2H2_type"/>
</dbReference>
<dbReference type="InterPro" id="IPR019446">
    <property type="entry name" value="BMT5-like"/>
</dbReference>
<dbReference type="Pfam" id="PF10354">
    <property type="entry name" value="BMT5-like"/>
    <property type="match status" value="1"/>
</dbReference>
<proteinExistence type="predicted"/>
<keyword evidence="5" id="KW-0862">Zinc</keyword>
<organism evidence="9 10">
    <name type="scientific">Durusdinium trenchii</name>
    <dbReference type="NCBI Taxonomy" id="1381693"/>
    <lineage>
        <taxon>Eukaryota</taxon>
        <taxon>Sar</taxon>
        <taxon>Alveolata</taxon>
        <taxon>Dinophyceae</taxon>
        <taxon>Suessiales</taxon>
        <taxon>Symbiodiniaceae</taxon>
        <taxon>Durusdinium</taxon>
    </lineage>
</organism>
<dbReference type="Pfam" id="PF00096">
    <property type="entry name" value="zf-C2H2"/>
    <property type="match status" value="1"/>
</dbReference>
<comment type="subcellular location">
    <subcellularLocation>
        <location evidence="1">Nucleus</location>
    </subcellularLocation>
</comment>
<dbReference type="InterPro" id="IPR036236">
    <property type="entry name" value="Znf_C2H2_sf"/>
</dbReference>
<dbReference type="Proteomes" id="UP001642484">
    <property type="component" value="Unassembled WGS sequence"/>
</dbReference>
<dbReference type="SUPFAM" id="SSF57667">
    <property type="entry name" value="beta-beta-alpha zinc fingers"/>
    <property type="match status" value="1"/>
</dbReference>
<feature type="domain" description="C2H2-type" evidence="8">
    <location>
        <begin position="312"/>
        <end position="340"/>
    </location>
</feature>
<evidence type="ECO:0000259" key="8">
    <source>
        <dbReference type="PROSITE" id="PS50157"/>
    </source>
</evidence>
<dbReference type="Gene3D" id="3.30.160.60">
    <property type="entry name" value="Classic Zinc Finger"/>
    <property type="match status" value="2"/>
</dbReference>
<evidence type="ECO:0000256" key="1">
    <source>
        <dbReference type="ARBA" id="ARBA00004123"/>
    </source>
</evidence>
<comment type="caution">
    <text evidence="9">The sequence shown here is derived from an EMBL/GenBank/DDBJ whole genome shotgun (WGS) entry which is preliminary data.</text>
</comment>
<protein>
    <recommendedName>
        <fullName evidence="8">C2H2-type domain-containing protein</fullName>
    </recommendedName>
</protein>
<dbReference type="InterPro" id="IPR050888">
    <property type="entry name" value="ZnF_C2H2-type_TF"/>
</dbReference>
<feature type="domain" description="C2H2-type" evidence="8">
    <location>
        <begin position="274"/>
        <end position="302"/>
    </location>
</feature>
<gene>
    <name evidence="9" type="ORF">CCMP2556_LOCUS11588</name>
</gene>
<dbReference type="SMART" id="SM00355">
    <property type="entry name" value="ZnF_C2H2"/>
    <property type="match status" value="3"/>
</dbReference>
<keyword evidence="3" id="KW-0677">Repeat</keyword>
<dbReference type="Pfam" id="PF13894">
    <property type="entry name" value="zf-C2H2_4"/>
    <property type="match status" value="1"/>
</dbReference>
<keyword evidence="10" id="KW-1185">Reference proteome</keyword>
<evidence type="ECO:0000313" key="9">
    <source>
        <dbReference type="EMBL" id="CAK9014232.1"/>
    </source>
</evidence>
<accession>A0ABP0JIJ7</accession>
<evidence type="ECO:0000256" key="2">
    <source>
        <dbReference type="ARBA" id="ARBA00022723"/>
    </source>
</evidence>
<name>A0ABP0JIJ7_9DINO</name>
<reference evidence="9 10" key="1">
    <citation type="submission" date="2024-02" db="EMBL/GenBank/DDBJ databases">
        <authorList>
            <person name="Chen Y."/>
            <person name="Shah S."/>
            <person name="Dougan E. K."/>
            <person name="Thang M."/>
            <person name="Chan C."/>
        </authorList>
    </citation>
    <scope>NUCLEOTIDE SEQUENCE [LARGE SCALE GENOMIC DNA]</scope>
</reference>
<dbReference type="EMBL" id="CAXAMN010005557">
    <property type="protein sequence ID" value="CAK9014232.1"/>
    <property type="molecule type" value="Genomic_DNA"/>
</dbReference>
<evidence type="ECO:0000256" key="3">
    <source>
        <dbReference type="ARBA" id="ARBA00022737"/>
    </source>
</evidence>
<dbReference type="PANTHER" id="PTHR24406">
    <property type="entry name" value="TRANSCRIPTIONAL REPRESSOR CTCFL-RELATED"/>
    <property type="match status" value="1"/>
</dbReference>
<keyword evidence="2" id="KW-0479">Metal-binding</keyword>
<evidence type="ECO:0000313" key="10">
    <source>
        <dbReference type="Proteomes" id="UP001642484"/>
    </source>
</evidence>